<dbReference type="Proteomes" id="UP000772434">
    <property type="component" value="Unassembled WGS sequence"/>
</dbReference>
<name>A0A9P5PIB3_9AGAR</name>
<sequence length="194" mass="22164">MDQAIGPRSLSDTLDEIRDSNWTQLGVKYVTIEPHIRCKFPIHFILSLSWDEGGHEATNIQTLAIRLSLLVFFATMGQEIPKVFQLKAALEAHQQKLVDWSWYRVWEDTHNGTADRLQETQVSSFLLKYGIKSLAINQDTPKDVDYWRANIHDGRQGHSQQGTAQHLIVTAEQMFKSTDGHITRFTLALCNPAF</sequence>
<organism evidence="1 2">
    <name type="scientific">Rhodocollybia butyracea</name>
    <dbReference type="NCBI Taxonomy" id="206335"/>
    <lineage>
        <taxon>Eukaryota</taxon>
        <taxon>Fungi</taxon>
        <taxon>Dikarya</taxon>
        <taxon>Basidiomycota</taxon>
        <taxon>Agaricomycotina</taxon>
        <taxon>Agaricomycetes</taxon>
        <taxon>Agaricomycetidae</taxon>
        <taxon>Agaricales</taxon>
        <taxon>Marasmiineae</taxon>
        <taxon>Omphalotaceae</taxon>
        <taxon>Rhodocollybia</taxon>
    </lineage>
</organism>
<dbReference type="AlphaFoldDB" id="A0A9P5PIB3"/>
<reference evidence="1" key="1">
    <citation type="submission" date="2020-11" db="EMBL/GenBank/DDBJ databases">
        <authorList>
            <consortium name="DOE Joint Genome Institute"/>
            <person name="Ahrendt S."/>
            <person name="Riley R."/>
            <person name="Andreopoulos W."/>
            <person name="Labutti K."/>
            <person name="Pangilinan J."/>
            <person name="Ruiz-Duenas F.J."/>
            <person name="Barrasa J.M."/>
            <person name="Sanchez-Garcia M."/>
            <person name="Camarero S."/>
            <person name="Miyauchi S."/>
            <person name="Serrano A."/>
            <person name="Linde D."/>
            <person name="Babiker R."/>
            <person name="Drula E."/>
            <person name="Ayuso-Fernandez I."/>
            <person name="Pacheco R."/>
            <person name="Padilla G."/>
            <person name="Ferreira P."/>
            <person name="Barriuso J."/>
            <person name="Kellner H."/>
            <person name="Castanera R."/>
            <person name="Alfaro M."/>
            <person name="Ramirez L."/>
            <person name="Pisabarro A.G."/>
            <person name="Kuo A."/>
            <person name="Tritt A."/>
            <person name="Lipzen A."/>
            <person name="He G."/>
            <person name="Yan M."/>
            <person name="Ng V."/>
            <person name="Cullen D."/>
            <person name="Martin F."/>
            <person name="Rosso M.-N."/>
            <person name="Henrissat B."/>
            <person name="Hibbett D."/>
            <person name="Martinez A.T."/>
            <person name="Grigoriev I.V."/>
        </authorList>
    </citation>
    <scope>NUCLEOTIDE SEQUENCE</scope>
    <source>
        <strain evidence="1">AH 40177</strain>
    </source>
</reference>
<gene>
    <name evidence="1" type="ORF">BDP27DRAFT_1426383</name>
</gene>
<keyword evidence="2" id="KW-1185">Reference proteome</keyword>
<evidence type="ECO:0000313" key="1">
    <source>
        <dbReference type="EMBL" id="KAF9063913.1"/>
    </source>
</evidence>
<comment type="caution">
    <text evidence="1">The sequence shown here is derived from an EMBL/GenBank/DDBJ whole genome shotgun (WGS) entry which is preliminary data.</text>
</comment>
<evidence type="ECO:0000313" key="2">
    <source>
        <dbReference type="Proteomes" id="UP000772434"/>
    </source>
</evidence>
<proteinExistence type="predicted"/>
<dbReference type="OrthoDB" id="10261556at2759"/>
<dbReference type="EMBL" id="JADNRY010000135">
    <property type="protein sequence ID" value="KAF9063913.1"/>
    <property type="molecule type" value="Genomic_DNA"/>
</dbReference>
<protein>
    <submittedName>
        <fullName evidence="1">Uncharacterized protein</fullName>
    </submittedName>
</protein>
<accession>A0A9P5PIB3</accession>